<evidence type="ECO:0000256" key="1">
    <source>
        <dbReference type="SAM" id="Phobius"/>
    </source>
</evidence>
<dbReference type="GO" id="GO:0005783">
    <property type="term" value="C:endoplasmic reticulum"/>
    <property type="evidence" value="ECO:0000318"/>
    <property type="project" value="GO_Central"/>
</dbReference>
<dbReference type="PROSITE" id="PS50042">
    <property type="entry name" value="CNMP_BINDING_3"/>
    <property type="match status" value="1"/>
</dbReference>
<reference evidence="4" key="3">
    <citation type="submission" date="2015-06" db="UniProtKB">
        <authorList>
            <consortium name="EnsemblMetazoa"/>
        </authorList>
    </citation>
    <scope>IDENTIFICATION</scope>
</reference>
<sequence length="222" mass="26485">MSLFNQLSYFYNFLFVDLSVLYSQYVSSSLAIAFATIMLTFFYLYLRKKAATSPQVAANFSKLRFRKREKFLFYGRKMLRRVKLFAKPIQMDMAKETGRRMKDTKKKRIKTVLNLAKRFLHFKHEKEMEWKAREDHPSLLEVDCQEHEQQHQLPPELMYMLRNVRVLGHFEKPIFLELCRFIESINVPAHNYLFQIGDLDDSIFVVQSGKIVVHVTEQEVIE</sequence>
<evidence type="ECO:0000313" key="4">
    <source>
        <dbReference type="EnsemblMetazoa" id="HelroP161002"/>
    </source>
</evidence>
<keyword evidence="1" id="KW-1133">Transmembrane helix</keyword>
<evidence type="ECO:0000259" key="2">
    <source>
        <dbReference type="PROSITE" id="PS50042"/>
    </source>
</evidence>
<gene>
    <name evidence="4" type="primary">20198997</name>
    <name evidence="3" type="ORF">HELRODRAFT_161002</name>
</gene>
<dbReference type="InterPro" id="IPR018490">
    <property type="entry name" value="cNMP-bd_dom_sf"/>
</dbReference>
<protein>
    <recommendedName>
        <fullName evidence="2">Cyclic nucleotide-binding domain-containing protein</fullName>
    </recommendedName>
</protein>
<feature type="domain" description="Cyclic nucleotide-binding" evidence="2">
    <location>
        <begin position="166"/>
        <end position="222"/>
    </location>
</feature>
<dbReference type="SUPFAM" id="SSF51206">
    <property type="entry name" value="cAMP-binding domain-like"/>
    <property type="match status" value="1"/>
</dbReference>
<dbReference type="KEGG" id="hro:HELRODRAFT_161002"/>
<reference evidence="5" key="1">
    <citation type="submission" date="2012-12" db="EMBL/GenBank/DDBJ databases">
        <authorList>
            <person name="Hellsten U."/>
            <person name="Grimwood J."/>
            <person name="Chapman J.A."/>
            <person name="Shapiro H."/>
            <person name="Aerts A."/>
            <person name="Otillar R.P."/>
            <person name="Terry A.Y."/>
            <person name="Boore J.L."/>
            <person name="Simakov O."/>
            <person name="Marletaz F."/>
            <person name="Cho S.-J."/>
            <person name="Edsinger-Gonzales E."/>
            <person name="Havlak P."/>
            <person name="Kuo D.-H."/>
            <person name="Larsson T."/>
            <person name="Lv J."/>
            <person name="Arendt D."/>
            <person name="Savage R."/>
            <person name="Osoegawa K."/>
            <person name="de Jong P."/>
            <person name="Lindberg D.R."/>
            <person name="Seaver E.C."/>
            <person name="Weisblat D.A."/>
            <person name="Putnam N.H."/>
            <person name="Grigoriev I.V."/>
            <person name="Rokhsar D.S."/>
        </authorList>
    </citation>
    <scope>NUCLEOTIDE SEQUENCE</scope>
</reference>
<dbReference type="Gene3D" id="2.60.120.10">
    <property type="entry name" value="Jelly Rolls"/>
    <property type="match status" value="1"/>
</dbReference>
<organism evidence="4 5">
    <name type="scientific">Helobdella robusta</name>
    <name type="common">Californian leech</name>
    <dbReference type="NCBI Taxonomy" id="6412"/>
    <lineage>
        <taxon>Eukaryota</taxon>
        <taxon>Metazoa</taxon>
        <taxon>Spiralia</taxon>
        <taxon>Lophotrochozoa</taxon>
        <taxon>Annelida</taxon>
        <taxon>Clitellata</taxon>
        <taxon>Hirudinea</taxon>
        <taxon>Rhynchobdellida</taxon>
        <taxon>Glossiphoniidae</taxon>
        <taxon>Helobdella</taxon>
    </lineage>
</organism>
<proteinExistence type="predicted"/>
<dbReference type="CTD" id="20198997"/>
<evidence type="ECO:0000313" key="5">
    <source>
        <dbReference type="Proteomes" id="UP000015101"/>
    </source>
</evidence>
<feature type="transmembrane region" description="Helical" evidence="1">
    <location>
        <begin position="20"/>
        <end position="46"/>
    </location>
</feature>
<dbReference type="GeneID" id="20198997"/>
<dbReference type="InterPro" id="IPR000595">
    <property type="entry name" value="cNMP-bd_dom"/>
</dbReference>
<evidence type="ECO:0000313" key="3">
    <source>
        <dbReference type="EMBL" id="ESO01831.1"/>
    </source>
</evidence>
<dbReference type="EnsemblMetazoa" id="HelroT161002">
    <property type="protein sequence ID" value="HelroP161002"/>
    <property type="gene ID" value="HelroG161002"/>
</dbReference>
<dbReference type="EMBL" id="KB096742">
    <property type="protein sequence ID" value="ESO01831.1"/>
    <property type="molecule type" value="Genomic_DNA"/>
</dbReference>
<dbReference type="OrthoDB" id="421051at2759"/>
<keyword evidence="1" id="KW-0812">Transmembrane</keyword>
<dbReference type="eggNOG" id="KOG2968">
    <property type="taxonomic scope" value="Eukaryota"/>
</dbReference>
<dbReference type="InterPro" id="IPR014710">
    <property type="entry name" value="RmlC-like_jellyroll"/>
</dbReference>
<dbReference type="HOGENOM" id="CLU_107407_0_0_1"/>
<accession>T1EQZ7</accession>
<name>T1EQZ7_HELRO</name>
<dbReference type="OMA" id="HEKEMEW"/>
<keyword evidence="5" id="KW-1185">Reference proteome</keyword>
<dbReference type="AlphaFoldDB" id="T1EQZ7"/>
<dbReference type="STRING" id="6412.T1EQZ7"/>
<dbReference type="GO" id="GO:0004622">
    <property type="term" value="F:phosphatidylcholine lysophospholipase activity"/>
    <property type="evidence" value="ECO:0000318"/>
    <property type="project" value="GO_Central"/>
</dbReference>
<dbReference type="RefSeq" id="XP_009019239.1">
    <property type="nucleotide sequence ID" value="XM_009020991.1"/>
</dbReference>
<dbReference type="EMBL" id="AMQM01000730">
    <property type="status" value="NOT_ANNOTATED_CDS"/>
    <property type="molecule type" value="Genomic_DNA"/>
</dbReference>
<dbReference type="Proteomes" id="UP000015101">
    <property type="component" value="Unassembled WGS sequence"/>
</dbReference>
<reference evidence="3 5" key="2">
    <citation type="journal article" date="2013" name="Nature">
        <title>Insights into bilaterian evolution from three spiralian genomes.</title>
        <authorList>
            <person name="Simakov O."/>
            <person name="Marletaz F."/>
            <person name="Cho S.J."/>
            <person name="Edsinger-Gonzales E."/>
            <person name="Havlak P."/>
            <person name="Hellsten U."/>
            <person name="Kuo D.H."/>
            <person name="Larsson T."/>
            <person name="Lv J."/>
            <person name="Arendt D."/>
            <person name="Savage R."/>
            <person name="Osoegawa K."/>
            <person name="de Jong P."/>
            <person name="Grimwood J."/>
            <person name="Chapman J.A."/>
            <person name="Shapiro H."/>
            <person name="Aerts A."/>
            <person name="Otillar R.P."/>
            <person name="Terry A.Y."/>
            <person name="Boore J.L."/>
            <person name="Grigoriev I.V."/>
            <person name="Lindberg D.R."/>
            <person name="Seaver E.C."/>
            <person name="Weisblat D.A."/>
            <person name="Putnam N.H."/>
            <person name="Rokhsar D.S."/>
        </authorList>
    </citation>
    <scope>NUCLEOTIDE SEQUENCE</scope>
</reference>
<keyword evidence="1" id="KW-0472">Membrane</keyword>
<dbReference type="InParanoid" id="T1EQZ7"/>